<feature type="region of interest" description="Disordered" evidence="1">
    <location>
        <begin position="1"/>
        <end position="23"/>
    </location>
</feature>
<keyword evidence="3" id="KW-1185">Reference proteome</keyword>
<gene>
    <name evidence="2" type="ORF">BASA50_004512</name>
</gene>
<evidence type="ECO:0000256" key="1">
    <source>
        <dbReference type="SAM" id="MobiDB-lite"/>
    </source>
</evidence>
<name>A0ABQ8FFE1_9FUNG</name>
<feature type="region of interest" description="Disordered" evidence="1">
    <location>
        <begin position="156"/>
        <end position="181"/>
    </location>
</feature>
<feature type="compositionally biased region" description="Low complexity" evidence="1">
    <location>
        <begin position="159"/>
        <end position="175"/>
    </location>
</feature>
<organism evidence="2 3">
    <name type="scientific">Batrachochytrium salamandrivorans</name>
    <dbReference type="NCBI Taxonomy" id="1357716"/>
    <lineage>
        <taxon>Eukaryota</taxon>
        <taxon>Fungi</taxon>
        <taxon>Fungi incertae sedis</taxon>
        <taxon>Chytridiomycota</taxon>
        <taxon>Chytridiomycota incertae sedis</taxon>
        <taxon>Chytridiomycetes</taxon>
        <taxon>Rhizophydiales</taxon>
        <taxon>Rhizophydiales incertae sedis</taxon>
        <taxon>Batrachochytrium</taxon>
    </lineage>
</organism>
<dbReference type="Proteomes" id="UP001648503">
    <property type="component" value="Unassembled WGS sequence"/>
</dbReference>
<accession>A0ABQ8FFE1</accession>
<evidence type="ECO:0000313" key="3">
    <source>
        <dbReference type="Proteomes" id="UP001648503"/>
    </source>
</evidence>
<proteinExistence type="predicted"/>
<comment type="caution">
    <text evidence="2">The sequence shown here is derived from an EMBL/GenBank/DDBJ whole genome shotgun (WGS) entry which is preliminary data.</text>
</comment>
<sequence length="227" mass="25262">MSSNSPTTVEPANNIGDMDGSNEAESVQCPVFWTTDYDMKKRTWGDWMAAHTSFMYPLHHYIGTATLQGDRLTLSGHHKSERNMRKGTATNASLVGGVAEEKTTSPVTVVVHRLRAKSVTQGFDSIFRRIDDRGVGLYMPVILVYDDQDDSSVISANSEQQQQEHALPLQQQQAEMPDTDNTVPATQAIQTRTLYLGFRVTRLRGSDNAEWTKRIAGWISSTNNVVV</sequence>
<dbReference type="EMBL" id="JAFCIX010000145">
    <property type="protein sequence ID" value="KAH6597370.1"/>
    <property type="molecule type" value="Genomic_DNA"/>
</dbReference>
<reference evidence="2 3" key="1">
    <citation type="submission" date="2021-02" db="EMBL/GenBank/DDBJ databases">
        <title>Variation within the Batrachochytrium salamandrivorans European outbreak.</title>
        <authorList>
            <person name="Kelly M."/>
            <person name="Pasmans F."/>
            <person name="Shea T.P."/>
            <person name="Munoz J.F."/>
            <person name="Carranza S."/>
            <person name="Cuomo C.A."/>
            <person name="Martel A."/>
        </authorList>
    </citation>
    <scope>NUCLEOTIDE SEQUENCE [LARGE SCALE GENOMIC DNA]</scope>
    <source>
        <strain evidence="2 3">AMFP18/2</strain>
    </source>
</reference>
<feature type="compositionally biased region" description="Polar residues" evidence="1">
    <location>
        <begin position="1"/>
        <end position="11"/>
    </location>
</feature>
<evidence type="ECO:0000313" key="2">
    <source>
        <dbReference type="EMBL" id="KAH6597370.1"/>
    </source>
</evidence>
<protein>
    <submittedName>
        <fullName evidence="2">Uncharacterized protein</fullName>
    </submittedName>
</protein>